<proteinExistence type="predicted"/>
<dbReference type="Proteomes" id="UP000029227">
    <property type="component" value="Unassembled WGS sequence"/>
</dbReference>
<evidence type="ECO:0000313" key="2">
    <source>
        <dbReference type="Proteomes" id="UP000029227"/>
    </source>
</evidence>
<dbReference type="EMBL" id="BBMN01000001">
    <property type="protein sequence ID" value="GAL02820.1"/>
    <property type="molecule type" value="Genomic_DNA"/>
</dbReference>
<comment type="caution">
    <text evidence="1">The sequence shown here is derived from an EMBL/GenBank/DDBJ whole genome shotgun (WGS) entry which is preliminary data.</text>
</comment>
<organism evidence="1 2">
    <name type="scientific">Photobacterium aphoticum</name>
    <dbReference type="NCBI Taxonomy" id="754436"/>
    <lineage>
        <taxon>Bacteria</taxon>
        <taxon>Pseudomonadati</taxon>
        <taxon>Pseudomonadota</taxon>
        <taxon>Gammaproteobacteria</taxon>
        <taxon>Vibrionales</taxon>
        <taxon>Vibrionaceae</taxon>
        <taxon>Photobacterium</taxon>
    </lineage>
</organism>
<gene>
    <name evidence="1" type="ORF">JCM19237_5713</name>
</gene>
<sequence length="85" mass="9618">MTVCARGDTPNELPQSVERRIADRHDLHAVAQSLENGRWDVCIDMSGYLPIHVRQTAILLRDRVAHYIYISAVKAFEPPTPHQGL</sequence>
<reference evidence="1 2" key="1">
    <citation type="journal article" date="2014" name="Genome Announc.">
        <title>Draft Genome Sequences of Two Vibrionaceae Species, Vibrio ponticus C121 and Photobacterium aphoticum C119, Isolated as Coral Reef Microbiota.</title>
        <authorList>
            <person name="Al-saari N."/>
            <person name="Meirelles P.M."/>
            <person name="Mino S."/>
            <person name="Suda W."/>
            <person name="Oshima K."/>
            <person name="Hattori M."/>
            <person name="Ohkuma M."/>
            <person name="Thompson F.L."/>
            <person name="Gomez-Gil B."/>
            <person name="Sawabe T."/>
            <person name="Sawabe T."/>
        </authorList>
    </citation>
    <scope>NUCLEOTIDE SEQUENCE [LARGE SCALE GENOMIC DNA]</scope>
    <source>
        <strain evidence="1 2">JCM 19237</strain>
    </source>
</reference>
<dbReference type="STRING" id="754436.JCM19237_5713"/>
<name>A0A090QI45_9GAMM</name>
<dbReference type="AlphaFoldDB" id="A0A090QI45"/>
<dbReference type="eggNOG" id="COG0451">
    <property type="taxonomic scope" value="Bacteria"/>
</dbReference>
<protein>
    <submittedName>
        <fullName evidence="1">Uncharacterized protein</fullName>
    </submittedName>
</protein>
<accession>A0A090QI45</accession>
<evidence type="ECO:0000313" key="1">
    <source>
        <dbReference type="EMBL" id="GAL02820.1"/>
    </source>
</evidence>